<sequence length="500" mass="56297">MVDGEGSRLGGGPSLISLSTRRPPKPRLRSGGCSRWRRRIRASTASGAPTRRTRCHVGVGGIFPGACDSRDDQCGNWLLYTNDEDIGYWPREIFNNMGDAFEAQIYGVFYSPFDEPSPPMGSGVLYGAAMRQFLLMDGKEDRYNFDESNTTETFVLTEEEEMELDRELQSLNKPFVTSFEDEYGITYDCVDFYKQPAFDHPLLKNHTPLQLNATRLPRVFESKASKKQMFPKRCPEGTVLIRRTTKEDLIREKMYKPIQAHQEQSIETQAASDGAFHFAGRVIHSAGGRMIYGAVVTMDVYQISGSVSNNQMSNAQLVFVKGRNGPKNYLNVLQAGWHVDYSHEGDNRVHFFTYWTSDGYQRTGCYNLRCKGFVQTGRGLTPGMDDHSGDWQLYTDDEDIGYWPREIFNNMGDASEVQIDGLVYSPFNVPSPPMGSGKFFAAGMRDFLLMKGNGDKYNFDASQIQVLNDLGPKYYGDYFACNSGAYCVLRYGGPGGWKKA</sequence>
<dbReference type="EMBL" id="CP136894">
    <property type="protein sequence ID" value="WOL08696.1"/>
    <property type="molecule type" value="Genomic_DNA"/>
</dbReference>
<name>A0AAQ3KMQ6_9LILI</name>
<accession>A0AAQ3KMQ6</accession>
<dbReference type="Pfam" id="PF14365">
    <property type="entry name" value="Neprosin_AP"/>
    <property type="match status" value="1"/>
</dbReference>
<gene>
    <name evidence="3" type="ORF">Cni_G17449</name>
</gene>
<feature type="domain" description="Neprosin PEP catalytic" evidence="2">
    <location>
        <begin position="269"/>
        <end position="498"/>
    </location>
</feature>
<proteinExistence type="predicted"/>
<dbReference type="PROSITE" id="PS52045">
    <property type="entry name" value="NEPROSIN_PEP_CD"/>
    <property type="match status" value="1"/>
</dbReference>
<protein>
    <recommendedName>
        <fullName evidence="2">Neprosin PEP catalytic domain-containing protein</fullName>
    </recommendedName>
</protein>
<evidence type="ECO:0000256" key="1">
    <source>
        <dbReference type="SAM" id="MobiDB-lite"/>
    </source>
</evidence>
<dbReference type="Proteomes" id="UP001327560">
    <property type="component" value="Chromosome 5"/>
</dbReference>
<keyword evidence="4" id="KW-1185">Reference proteome</keyword>
<organism evidence="3 4">
    <name type="scientific">Canna indica</name>
    <name type="common">Indian-shot</name>
    <dbReference type="NCBI Taxonomy" id="4628"/>
    <lineage>
        <taxon>Eukaryota</taxon>
        <taxon>Viridiplantae</taxon>
        <taxon>Streptophyta</taxon>
        <taxon>Embryophyta</taxon>
        <taxon>Tracheophyta</taxon>
        <taxon>Spermatophyta</taxon>
        <taxon>Magnoliopsida</taxon>
        <taxon>Liliopsida</taxon>
        <taxon>Zingiberales</taxon>
        <taxon>Cannaceae</taxon>
        <taxon>Canna</taxon>
    </lineage>
</organism>
<evidence type="ECO:0000259" key="2">
    <source>
        <dbReference type="PROSITE" id="PS52045"/>
    </source>
</evidence>
<dbReference type="InterPro" id="IPR025521">
    <property type="entry name" value="Neprosin_propep"/>
</dbReference>
<evidence type="ECO:0000313" key="4">
    <source>
        <dbReference type="Proteomes" id="UP001327560"/>
    </source>
</evidence>
<feature type="region of interest" description="Disordered" evidence="1">
    <location>
        <begin position="1"/>
        <end position="33"/>
    </location>
</feature>
<dbReference type="PANTHER" id="PTHR31589">
    <property type="entry name" value="PROTEIN, PUTATIVE (DUF239)-RELATED-RELATED"/>
    <property type="match status" value="1"/>
</dbReference>
<dbReference type="Pfam" id="PF03080">
    <property type="entry name" value="Neprosin"/>
    <property type="match status" value="3"/>
</dbReference>
<dbReference type="PANTHER" id="PTHR31589:SF237">
    <property type="entry name" value="OS08G0411100 PROTEIN"/>
    <property type="match status" value="1"/>
</dbReference>
<dbReference type="InterPro" id="IPR053168">
    <property type="entry name" value="Glutamic_endopeptidase"/>
</dbReference>
<dbReference type="Gene3D" id="3.90.1320.10">
    <property type="entry name" value="Outer-capsid protein sigma 3, large lobe"/>
    <property type="match status" value="1"/>
</dbReference>
<evidence type="ECO:0000313" key="3">
    <source>
        <dbReference type="EMBL" id="WOL08696.1"/>
    </source>
</evidence>
<reference evidence="3 4" key="1">
    <citation type="submission" date="2023-10" db="EMBL/GenBank/DDBJ databases">
        <title>Chromosome-scale genome assembly provides insights into flower coloration mechanisms of Canna indica.</title>
        <authorList>
            <person name="Li C."/>
        </authorList>
    </citation>
    <scope>NUCLEOTIDE SEQUENCE [LARGE SCALE GENOMIC DNA]</scope>
    <source>
        <tissue evidence="3">Flower</tissue>
    </source>
</reference>
<dbReference type="AlphaFoldDB" id="A0AAQ3KMQ6"/>
<dbReference type="InterPro" id="IPR004314">
    <property type="entry name" value="Neprosin"/>
</dbReference>